<evidence type="ECO:0000256" key="1">
    <source>
        <dbReference type="ARBA" id="ARBA00022729"/>
    </source>
</evidence>
<gene>
    <name evidence="7" type="ORF">QEZ38_09625</name>
</gene>
<dbReference type="InterPro" id="IPR046776">
    <property type="entry name" value="Pectate_lyase_5"/>
</dbReference>
<feature type="signal peptide" evidence="3">
    <location>
        <begin position="1"/>
        <end position="38"/>
    </location>
</feature>
<dbReference type="Gene3D" id="2.60.40.4300">
    <property type="match status" value="3"/>
</dbReference>
<dbReference type="NCBIfam" id="TIGR01168">
    <property type="entry name" value="YSIRK_signal"/>
    <property type="match status" value="1"/>
</dbReference>
<keyword evidence="1 3" id="KW-0732">Signal</keyword>
<keyword evidence="8" id="KW-1185">Reference proteome</keyword>
<feature type="region of interest" description="Disordered" evidence="2">
    <location>
        <begin position="1537"/>
        <end position="1572"/>
    </location>
</feature>
<feature type="region of interest" description="Disordered" evidence="2">
    <location>
        <begin position="1182"/>
        <end position="1321"/>
    </location>
</feature>
<sequence>MKFHFNERQRFSLRKYSFGLASVLLGTAFFLSGQVASADEVNVSETLLTSVVSVSPESSTSTSESLVPRTSESKPTVVDKSALSLETADSKSTVEDKAVVTPETTEVSSDSEKPVIESPKSEKSEAPAKESSEETAKATEVKAEVAEKDDKSTDKAPAEVADKDDKSTDKAPAEARRSTRTRRATSEDKREVSNWSEFVSALEDENVSEITVNGDIVAQGDNGNTDSRNPGSVDRKTTISAQSRPVTIQGKDDNARLELLSHTLELTGASWELNLKNLKIASANSRGPIELSRTSGSNTVTFENVTSEGSSLYGGGGNTNVVIKGNTTSTVSDSYQAANGQTQHVQRNVGAAGRSDQRRESNIHDAKSVTVAEGASLTLNRSSQGDAITLESGAKVSVKDKGSLTINMNTDNRSENARYHNAGIFMADSGTVETGKDSKLVLNTSIGQGISIGVNRPADGITDKDRYGGYVAGNHGRKNGPSRVLIGDGGTFEFHGRDGIMMGNHSELVTGQNAKVRFENKGRGVALDFGNDSRVVFGKHSNNTFHSVGKGPKSGGGPSGSYDGYNYIGLNENGKILVDDFATFRVQMDNRGDNAWDDVISLDSRNGRKSEPVFQANKGSIVDIRDDNTNYYAELISVALGASTNTYFQFNNPLYVSFMRYTKSDGTSAGEITGKLPITIPQGNNPQDIGHGNILYISNKLEASGNRIEFNGPTNNAGVGTYTVYSMNKDGRDAQSHNKQSSVWMNIQGGSMSIAGFQNNRAHIEPANATSVPTGSSTGGVVATDRTYGIDPVGDNRQNIWVSNGSKINPTGVHKNVIKYVYEDGTPVKKDVIQSSEWKRTLDVSIDQEGFKKILKNSSVTNGDEFLAAYSKAKYHISDIDGDHIADTGWKVDGTNSGTYNYGTIASPKLEGYKAEIKSSNVPGLVAGAKADSVSVSYDSSNAPETLIDAQAGKRTVSETYWRNIVAKSDLGVYETVVVYKKVKQKAIVKYIDTSDNNKELAKDEVEGTSGEAINYSTAAKIADFVNKGYKLVEDGFTNSTADQKKFDDDENIDQEFVVRLEHGETPVGPNNPHKPTDPINPNDPKSPKYPAENQWKKDVTSTVHYVVSDGKATAPADKVQNAQWTRTLNVDKVTGEVLNPTEPWAANKANYDAVPTPGLTGYYADKASVASKTVTQENLEETVTYKPLGNLVPKPETPNDPNFPSKPGVKYPNDPTDPTKPGQPVVPDVPGYEPHLPDPQDPTKPGEPVTPGTPITPEKPGEDTPIIYVPKTTKVTKPTKQTVTFEGAGDNTPADKVQDNFTFTGKQKNGTTTWNQPSHTYGKETVPVVEYFYADKKEAGSKKVTPDQPEATDHVVYKPLGKIIQVDEAGNVIPGSVSKTYENNPLNPKEAAETKIPDAPAGYKIKEEQPQAWGYNIVDKTIEPNDESDPDRISRDTPIIYVPIVNDVTKPTKQTVTFEGAGTATPSDDVQSDYTFTGKKNQANGTTIWTETSHDYGKVKVPVVTGYYADKKEAGSKTVTPDQPEVTDKVTYKPLGKIIPVDPEGNKIPSAPTPQYNNDPQDPTKGGKTPTPVIPGYVTDTPSVTPNDPGSDTPVVYRKAEQKAIIKYVDQNTGETLENDQVGGKSGEAIDYSTAAKIKYYEDRGYVLVSDEFPAGATYDTDASVDQTWTVTLKHGETPVGPNDPHKPTDPINPNDPNSPKYPAEDQWKKDVTST</sequence>
<feature type="compositionally biased region" description="Low complexity" evidence="2">
    <location>
        <begin position="52"/>
        <end position="68"/>
    </location>
</feature>
<feature type="non-terminal residue" evidence="7">
    <location>
        <position position="1716"/>
    </location>
</feature>
<feature type="region of interest" description="Disordered" evidence="2">
    <location>
        <begin position="214"/>
        <end position="237"/>
    </location>
</feature>
<feature type="domain" description="YSIRK Gram-positive signal peptide" evidence="4">
    <location>
        <begin position="6"/>
        <end position="31"/>
    </location>
</feature>
<feature type="compositionally biased region" description="Polar residues" evidence="2">
    <location>
        <begin position="221"/>
        <end position="230"/>
    </location>
</feature>
<organism evidence="7 8">
    <name type="scientific">Streptococcus taonis</name>
    <dbReference type="NCBI Taxonomy" id="3041623"/>
    <lineage>
        <taxon>Bacteria</taxon>
        <taxon>Bacillati</taxon>
        <taxon>Bacillota</taxon>
        <taxon>Bacilli</taxon>
        <taxon>Lactobacillales</taxon>
        <taxon>Streptococcaceae</taxon>
        <taxon>Streptococcus</taxon>
    </lineage>
</organism>
<dbReference type="Pfam" id="PF04650">
    <property type="entry name" value="YSIRK_signal"/>
    <property type="match status" value="1"/>
</dbReference>
<feature type="compositionally biased region" description="Low complexity" evidence="2">
    <location>
        <begin position="1270"/>
        <end position="1285"/>
    </location>
</feature>
<accession>A0ABT6PG12</accession>
<evidence type="ECO:0000313" key="7">
    <source>
        <dbReference type="EMBL" id="MDI1474932.1"/>
    </source>
</evidence>
<dbReference type="Pfam" id="PF20585">
    <property type="entry name" value="Pectate_lyase_5"/>
    <property type="match status" value="1"/>
</dbReference>
<evidence type="ECO:0000259" key="4">
    <source>
        <dbReference type="Pfam" id="PF04650"/>
    </source>
</evidence>
<dbReference type="Pfam" id="PF17966">
    <property type="entry name" value="Muc_B2"/>
    <property type="match status" value="2"/>
</dbReference>
<evidence type="ECO:0000256" key="3">
    <source>
        <dbReference type="SAM" id="SignalP"/>
    </source>
</evidence>
<feature type="region of interest" description="Disordered" evidence="2">
    <location>
        <begin position="52"/>
        <end position="193"/>
    </location>
</feature>
<dbReference type="InterPro" id="IPR041558">
    <property type="entry name" value="MucBP_2"/>
</dbReference>
<reference evidence="7" key="1">
    <citation type="submission" date="2023-04" db="EMBL/GenBank/DDBJ databases">
        <title>A new Streptococcus species isolated from the patient with bacteremia.</title>
        <authorList>
            <person name="Chen Y.-S."/>
            <person name="Lee C.-Y."/>
            <person name="Chan C.-K."/>
        </authorList>
    </citation>
    <scope>NUCLEOTIDE SEQUENCE</scope>
    <source>
        <strain evidence="7">ST22-14</strain>
    </source>
</reference>
<evidence type="ECO:0000313" key="8">
    <source>
        <dbReference type="Proteomes" id="UP001160991"/>
    </source>
</evidence>
<dbReference type="InterPro" id="IPR005877">
    <property type="entry name" value="YSIRK_signal_dom"/>
</dbReference>
<feature type="domain" description="Mucin binding" evidence="5">
    <location>
        <begin position="985"/>
        <end position="1063"/>
    </location>
</feature>
<name>A0ABT6PG12_9STRE</name>
<dbReference type="InterPro" id="IPR041495">
    <property type="entry name" value="Mub_B2"/>
</dbReference>
<protein>
    <submittedName>
        <fullName evidence="7">YSIRK-type signal peptide-containing protein</fullName>
    </submittedName>
</protein>
<feature type="compositionally biased region" description="Basic and acidic residues" evidence="2">
    <location>
        <begin position="110"/>
        <end position="177"/>
    </location>
</feature>
<comment type="caution">
    <text evidence="7">The sequence shown here is derived from an EMBL/GenBank/DDBJ whole genome shotgun (WGS) entry which is preliminary data.</text>
</comment>
<proteinExistence type="predicted"/>
<dbReference type="Proteomes" id="UP001160991">
    <property type="component" value="Unassembled WGS sequence"/>
</dbReference>
<feature type="compositionally biased region" description="Polar residues" evidence="2">
    <location>
        <begin position="1300"/>
        <end position="1320"/>
    </location>
</feature>
<evidence type="ECO:0000259" key="6">
    <source>
        <dbReference type="Pfam" id="PF17966"/>
    </source>
</evidence>
<dbReference type="EMBL" id="JARZZP010000025">
    <property type="protein sequence ID" value="MDI1474932.1"/>
    <property type="molecule type" value="Genomic_DNA"/>
</dbReference>
<evidence type="ECO:0000259" key="5">
    <source>
        <dbReference type="Pfam" id="PF17965"/>
    </source>
</evidence>
<feature type="domain" description="Mub B2-like" evidence="6">
    <location>
        <begin position="1093"/>
        <end position="1189"/>
    </location>
</feature>
<evidence type="ECO:0000256" key="2">
    <source>
        <dbReference type="SAM" id="MobiDB-lite"/>
    </source>
</evidence>
<feature type="domain" description="Mucin binding" evidence="5">
    <location>
        <begin position="1603"/>
        <end position="1676"/>
    </location>
</feature>
<feature type="region of interest" description="Disordered" evidence="2">
    <location>
        <begin position="1064"/>
        <end position="1093"/>
    </location>
</feature>
<feature type="domain" description="Mub B2-like" evidence="6">
    <location>
        <begin position="1447"/>
        <end position="1536"/>
    </location>
</feature>
<feature type="compositionally biased region" description="Basic and acidic residues" evidence="2">
    <location>
        <begin position="1704"/>
        <end position="1716"/>
    </location>
</feature>
<dbReference type="RefSeq" id="WP_281335777.1">
    <property type="nucleotide sequence ID" value="NZ_JARZZP010000025.1"/>
</dbReference>
<dbReference type="Gene3D" id="3.10.20.470">
    <property type="match status" value="2"/>
</dbReference>
<feature type="chain" id="PRO_5046902333" evidence="3">
    <location>
        <begin position="39"/>
        <end position="1716"/>
    </location>
</feature>
<dbReference type="Pfam" id="PF17965">
    <property type="entry name" value="MucBP_2"/>
    <property type="match status" value="2"/>
</dbReference>
<feature type="region of interest" description="Disordered" evidence="2">
    <location>
        <begin position="1675"/>
        <end position="1716"/>
    </location>
</feature>
<feature type="compositionally biased region" description="Basic and acidic residues" evidence="2">
    <location>
        <begin position="88"/>
        <end position="98"/>
    </location>
</feature>